<dbReference type="GO" id="GO:0043190">
    <property type="term" value="C:ATP-binding cassette (ABC) transporter complex"/>
    <property type="evidence" value="ECO:0007669"/>
    <property type="project" value="InterPro"/>
</dbReference>
<dbReference type="PROSITE" id="PS51257">
    <property type="entry name" value="PROKAR_LIPOPROTEIN"/>
    <property type="match status" value="1"/>
</dbReference>
<accession>A0AA35TAS3</accession>
<dbReference type="AlphaFoldDB" id="A0AA35TAS3"/>
<feature type="signal peptide" evidence="2">
    <location>
        <begin position="1"/>
        <end position="31"/>
    </location>
</feature>
<dbReference type="CDD" id="cd00995">
    <property type="entry name" value="PBP2_NikA_DppA_OppA_like"/>
    <property type="match status" value="1"/>
</dbReference>
<dbReference type="Proteomes" id="UP001174909">
    <property type="component" value="Unassembled WGS sequence"/>
</dbReference>
<proteinExistence type="predicted"/>
<dbReference type="GO" id="GO:0015833">
    <property type="term" value="P:peptide transport"/>
    <property type="evidence" value="ECO:0007669"/>
    <property type="project" value="TreeGrafter"/>
</dbReference>
<protein>
    <submittedName>
        <fullName evidence="4">Oligopeptide-binding protein AppA</fullName>
    </submittedName>
</protein>
<dbReference type="GO" id="GO:1904680">
    <property type="term" value="F:peptide transmembrane transporter activity"/>
    <property type="evidence" value="ECO:0007669"/>
    <property type="project" value="TreeGrafter"/>
</dbReference>
<evidence type="ECO:0000256" key="1">
    <source>
        <dbReference type="SAM" id="MobiDB-lite"/>
    </source>
</evidence>
<gene>
    <name evidence="4" type="ORF">GBAR_LOCUS24362</name>
</gene>
<comment type="caution">
    <text evidence="4">The sequence shown here is derived from an EMBL/GenBank/DDBJ whole genome shotgun (WGS) entry which is preliminary data.</text>
</comment>
<feature type="compositionally biased region" description="Low complexity" evidence="1">
    <location>
        <begin position="41"/>
        <end position="53"/>
    </location>
</feature>
<keyword evidence="5" id="KW-1185">Reference proteome</keyword>
<evidence type="ECO:0000313" key="5">
    <source>
        <dbReference type="Proteomes" id="UP001174909"/>
    </source>
</evidence>
<dbReference type="Gene3D" id="3.40.190.10">
    <property type="entry name" value="Periplasmic binding protein-like II"/>
    <property type="match status" value="1"/>
</dbReference>
<dbReference type="SUPFAM" id="SSF53850">
    <property type="entry name" value="Periplasmic binding protein-like II"/>
    <property type="match status" value="1"/>
</dbReference>
<keyword evidence="2" id="KW-0732">Signal</keyword>
<dbReference type="Pfam" id="PF00496">
    <property type="entry name" value="SBP_bac_5"/>
    <property type="match status" value="1"/>
</dbReference>
<evidence type="ECO:0000256" key="2">
    <source>
        <dbReference type="SAM" id="SignalP"/>
    </source>
</evidence>
<sequence>MAKLLWRPGTLLLSLLVLVALLAVACSSSDAVEEEAEEEAAAAAPTTAPTAEAESQDQTSTTGESNTPTPQPQIASTEVAMTSGSADPTATPAPEVQSSGPEAAQATAKPEGKYGGTIDMHVAGNVAHWNIMECGSGGTCMSPTAPFSNGLVHYNGETPEPLDIRGDLATGWTVSEGGTRYVFDLPDDARWHDGVQITSSDVVFSINEMLRTDVPRPRSGQIRPYVKEVTALGDYQVQVDLNFASSAFLAFMALDFMKMWPQHHVGTDPATQKNMRLEENILGSGPFEMVEHDKDVVYKWEKNQDYFKDGLPYFDGMNYYIINDSSSIVAAYKAEQVLMTVYLNSNMNVREGKELQDHREGKGRVFFAGPTLWHAMLINTEAEPFNDVRVRRALNLILHRQAFNEIFGAGEYLIGSPLPPDQWFGRTTEEWLERPGLRQTAEGDKHPDESPRPSG</sequence>
<dbReference type="InterPro" id="IPR039424">
    <property type="entry name" value="SBP_5"/>
</dbReference>
<organism evidence="4 5">
    <name type="scientific">Geodia barretti</name>
    <name type="common">Barrett's horny sponge</name>
    <dbReference type="NCBI Taxonomy" id="519541"/>
    <lineage>
        <taxon>Eukaryota</taxon>
        <taxon>Metazoa</taxon>
        <taxon>Porifera</taxon>
        <taxon>Demospongiae</taxon>
        <taxon>Heteroscleromorpha</taxon>
        <taxon>Tetractinellida</taxon>
        <taxon>Astrophorina</taxon>
        <taxon>Geodiidae</taxon>
        <taxon>Geodia</taxon>
    </lineage>
</organism>
<feature type="compositionally biased region" description="Polar residues" evidence="1">
    <location>
        <begin position="56"/>
        <end position="88"/>
    </location>
</feature>
<name>A0AA35TAS3_GEOBA</name>
<dbReference type="InterPro" id="IPR000914">
    <property type="entry name" value="SBP_5_dom"/>
</dbReference>
<feature type="chain" id="PRO_5041370282" evidence="2">
    <location>
        <begin position="32"/>
        <end position="455"/>
    </location>
</feature>
<dbReference type="Gene3D" id="3.10.105.10">
    <property type="entry name" value="Dipeptide-binding Protein, Domain 3"/>
    <property type="match status" value="1"/>
</dbReference>
<feature type="region of interest" description="Disordered" evidence="1">
    <location>
        <begin position="35"/>
        <end position="112"/>
    </location>
</feature>
<reference evidence="4" key="1">
    <citation type="submission" date="2023-03" db="EMBL/GenBank/DDBJ databases">
        <authorList>
            <person name="Steffen K."/>
            <person name="Cardenas P."/>
        </authorList>
    </citation>
    <scope>NUCLEOTIDE SEQUENCE</scope>
</reference>
<evidence type="ECO:0000259" key="3">
    <source>
        <dbReference type="Pfam" id="PF00496"/>
    </source>
</evidence>
<feature type="domain" description="Solute-binding protein family 5" evidence="3">
    <location>
        <begin position="164"/>
        <end position="426"/>
    </location>
</feature>
<dbReference type="PANTHER" id="PTHR30290">
    <property type="entry name" value="PERIPLASMIC BINDING COMPONENT OF ABC TRANSPORTER"/>
    <property type="match status" value="1"/>
</dbReference>
<feature type="region of interest" description="Disordered" evidence="1">
    <location>
        <begin position="434"/>
        <end position="455"/>
    </location>
</feature>
<evidence type="ECO:0000313" key="4">
    <source>
        <dbReference type="EMBL" id="CAI8043882.1"/>
    </source>
</evidence>
<dbReference type="EMBL" id="CASHTH010003364">
    <property type="protein sequence ID" value="CAI8043882.1"/>
    <property type="molecule type" value="Genomic_DNA"/>
</dbReference>